<evidence type="ECO:0000256" key="1">
    <source>
        <dbReference type="SAM" id="MobiDB-lite"/>
    </source>
</evidence>
<sequence length="72" mass="8191">MSSQMSHKCGTPSAHNLPVEKQQESSRHSALVVAESFIERSTKTKQTNTECEINEWANQPSVFAFNQFELYD</sequence>
<proteinExistence type="predicted"/>
<comment type="caution">
    <text evidence="2">The sequence shown here is derived from an EMBL/GenBank/DDBJ whole genome shotgun (WGS) entry which is preliminary data.</text>
</comment>
<evidence type="ECO:0000313" key="3">
    <source>
        <dbReference type="Proteomes" id="UP001153365"/>
    </source>
</evidence>
<reference evidence="2" key="1">
    <citation type="submission" date="2022-06" db="EMBL/GenBank/DDBJ databases">
        <authorList>
            <consortium name="SYNGENTA / RWTH Aachen University"/>
        </authorList>
    </citation>
    <scope>NUCLEOTIDE SEQUENCE</scope>
</reference>
<feature type="region of interest" description="Disordered" evidence="1">
    <location>
        <begin position="1"/>
        <end position="28"/>
    </location>
</feature>
<dbReference type="Proteomes" id="UP001153365">
    <property type="component" value="Unassembled WGS sequence"/>
</dbReference>
<accession>A0AAV0BBH3</accession>
<gene>
    <name evidence="2" type="ORF">PPACK8108_LOCUS17845</name>
</gene>
<protein>
    <submittedName>
        <fullName evidence="2">Uncharacterized protein</fullName>
    </submittedName>
</protein>
<dbReference type="AlphaFoldDB" id="A0AAV0BBH3"/>
<evidence type="ECO:0000313" key="2">
    <source>
        <dbReference type="EMBL" id="CAH7683975.1"/>
    </source>
</evidence>
<dbReference type="EMBL" id="CALTRL010005061">
    <property type="protein sequence ID" value="CAH7683975.1"/>
    <property type="molecule type" value="Genomic_DNA"/>
</dbReference>
<name>A0AAV0BBH3_PHAPC</name>
<keyword evidence="3" id="KW-1185">Reference proteome</keyword>
<organism evidence="2 3">
    <name type="scientific">Phakopsora pachyrhizi</name>
    <name type="common">Asian soybean rust disease fungus</name>
    <dbReference type="NCBI Taxonomy" id="170000"/>
    <lineage>
        <taxon>Eukaryota</taxon>
        <taxon>Fungi</taxon>
        <taxon>Dikarya</taxon>
        <taxon>Basidiomycota</taxon>
        <taxon>Pucciniomycotina</taxon>
        <taxon>Pucciniomycetes</taxon>
        <taxon>Pucciniales</taxon>
        <taxon>Phakopsoraceae</taxon>
        <taxon>Phakopsora</taxon>
    </lineage>
</organism>